<keyword evidence="3" id="KW-0378">Hydrolase</keyword>
<dbReference type="SUPFAM" id="SSF53474">
    <property type="entry name" value="alpha/beta-Hydrolases"/>
    <property type="match status" value="1"/>
</dbReference>
<dbReference type="PANTHER" id="PTHR43248">
    <property type="entry name" value="2-SUCCINYL-6-HYDROXY-2,4-CYCLOHEXADIENE-1-CARBOXYLATE SYNTHASE"/>
    <property type="match status" value="1"/>
</dbReference>
<accession>A0A3E0I993</accession>
<comment type="similarity">
    <text evidence="1">Belongs to the peptidase S33 family.</text>
</comment>
<evidence type="ECO:0000259" key="5">
    <source>
        <dbReference type="Pfam" id="PF00561"/>
    </source>
</evidence>
<dbReference type="Pfam" id="PF00561">
    <property type="entry name" value="Abhydrolase_1"/>
    <property type="match status" value="1"/>
</dbReference>
<evidence type="ECO:0000256" key="3">
    <source>
        <dbReference type="ARBA" id="ARBA00022801"/>
    </source>
</evidence>
<feature type="chain" id="PRO_5017782181" evidence="4">
    <location>
        <begin position="25"/>
        <end position="523"/>
    </location>
</feature>
<feature type="domain" description="AB hydrolase-1" evidence="5">
    <location>
        <begin position="95"/>
        <end position="268"/>
    </location>
</feature>
<evidence type="ECO:0000313" key="7">
    <source>
        <dbReference type="EMBL" id="REH55181.1"/>
    </source>
</evidence>
<comment type="caution">
    <text evidence="7">The sequence shown here is derived from an EMBL/GenBank/DDBJ whole genome shotgun (WGS) entry which is preliminary data.</text>
</comment>
<dbReference type="AlphaFoldDB" id="A0A3E0I993"/>
<dbReference type="PANTHER" id="PTHR43248:SF29">
    <property type="entry name" value="TRIPEPTIDYL AMINOPEPTIDASE"/>
    <property type="match status" value="1"/>
</dbReference>
<feature type="signal peptide" evidence="4">
    <location>
        <begin position="1"/>
        <end position="24"/>
    </location>
</feature>
<dbReference type="OrthoDB" id="4273853at2"/>
<proteinExistence type="inferred from homology"/>
<dbReference type="Gene3D" id="3.40.50.1820">
    <property type="entry name" value="alpha/beta hydrolase"/>
    <property type="match status" value="1"/>
</dbReference>
<evidence type="ECO:0000256" key="2">
    <source>
        <dbReference type="ARBA" id="ARBA00022729"/>
    </source>
</evidence>
<evidence type="ECO:0000256" key="4">
    <source>
        <dbReference type="SAM" id="SignalP"/>
    </source>
</evidence>
<sequence length="523" mass="55618">MRGKILAMALTAVALVAPLPAASAAAVPARYVNQQIDWKPCFDPDNLPPGLPAGGERLLCGSFVAPMDWHHLDAHPDITIAVSKLPATGTARGSVLLNPGGPGGAGRTLPLSFLSRTKLTAAEDLIGFDVRGTGDSTNLTCDGGHDIGPALDYRDRSPDNLSLILDTVQLAAQHCQQFSGVFGTLVNTEQTVRDLDLLRALLGRDKISWIGYSAGTWLGAYYATYFPNRADKFVLDSNTEFTTSWQQSIKWQPLGLQRRFEQDFLPWVAKYDSVYHLGTTAAAVETTYERLRAALAASPLNINGSIFYGVSLDRTVAWAMPSSSRFAPLAQDFAFLVGAVSGAMSPHTSMPAQLSADADPATNAAITCNDTPWFGGRQWLVRASGELGRKYPVAGYGEIEQLCALWNRPALTMPTPNGRGVPPILMVQDTHDPATPYEGALRAHRAFAGSRLLTVQGQGDHAVYAQTGNTCVDDIVESYLVDGKVPAGDLTCPGVPLPGPGMVAPSGTAKLDADRATAGSLAN</sequence>
<dbReference type="InterPro" id="IPR000073">
    <property type="entry name" value="AB_hydrolase_1"/>
</dbReference>
<dbReference type="EMBL" id="QUNO01000001">
    <property type="protein sequence ID" value="REH55181.1"/>
    <property type="molecule type" value="Genomic_DNA"/>
</dbReference>
<organism evidence="7 8">
    <name type="scientific">Kutzneria buriramensis</name>
    <dbReference type="NCBI Taxonomy" id="1045776"/>
    <lineage>
        <taxon>Bacteria</taxon>
        <taxon>Bacillati</taxon>
        <taxon>Actinomycetota</taxon>
        <taxon>Actinomycetes</taxon>
        <taxon>Pseudonocardiales</taxon>
        <taxon>Pseudonocardiaceae</taxon>
        <taxon>Kutzneria</taxon>
    </lineage>
</organism>
<dbReference type="Pfam" id="PF08386">
    <property type="entry name" value="Abhydrolase_4"/>
    <property type="match status" value="1"/>
</dbReference>
<dbReference type="Proteomes" id="UP000256269">
    <property type="component" value="Unassembled WGS sequence"/>
</dbReference>
<keyword evidence="2 4" id="KW-0732">Signal</keyword>
<dbReference type="InterPro" id="IPR051601">
    <property type="entry name" value="Serine_prot/Carboxylest_S33"/>
</dbReference>
<name>A0A3E0I993_9PSEU</name>
<feature type="domain" description="Peptidase S33 tripeptidyl aminopeptidase-like C-terminal" evidence="6">
    <location>
        <begin position="398"/>
        <end position="492"/>
    </location>
</feature>
<evidence type="ECO:0000259" key="6">
    <source>
        <dbReference type="Pfam" id="PF08386"/>
    </source>
</evidence>
<protein>
    <submittedName>
        <fullName evidence="7">TAP-like protein</fullName>
    </submittedName>
</protein>
<dbReference type="InterPro" id="IPR013595">
    <property type="entry name" value="Pept_S33_TAP-like_C"/>
</dbReference>
<evidence type="ECO:0000256" key="1">
    <source>
        <dbReference type="ARBA" id="ARBA00010088"/>
    </source>
</evidence>
<keyword evidence="8" id="KW-1185">Reference proteome</keyword>
<gene>
    <name evidence="7" type="ORF">BCF44_101197</name>
</gene>
<dbReference type="InterPro" id="IPR029058">
    <property type="entry name" value="AB_hydrolase_fold"/>
</dbReference>
<reference evidence="7 8" key="1">
    <citation type="submission" date="2018-08" db="EMBL/GenBank/DDBJ databases">
        <title>Genomic Encyclopedia of Archaeal and Bacterial Type Strains, Phase II (KMG-II): from individual species to whole genera.</title>
        <authorList>
            <person name="Goeker M."/>
        </authorList>
    </citation>
    <scope>NUCLEOTIDE SEQUENCE [LARGE SCALE GENOMIC DNA]</scope>
    <source>
        <strain evidence="7 8">DSM 45791</strain>
    </source>
</reference>
<evidence type="ECO:0000313" key="8">
    <source>
        <dbReference type="Proteomes" id="UP000256269"/>
    </source>
</evidence>
<dbReference type="GO" id="GO:0016787">
    <property type="term" value="F:hydrolase activity"/>
    <property type="evidence" value="ECO:0007669"/>
    <property type="project" value="UniProtKB-KW"/>
</dbReference>